<dbReference type="PROSITE" id="PS50887">
    <property type="entry name" value="GGDEF"/>
    <property type="match status" value="1"/>
</dbReference>
<comment type="subcellular location">
    <subcellularLocation>
        <location evidence="1">Membrane</location>
    </subcellularLocation>
</comment>
<dbReference type="Gene3D" id="3.30.70.270">
    <property type="match status" value="1"/>
</dbReference>
<dbReference type="SMART" id="SM01079">
    <property type="entry name" value="CHASE"/>
    <property type="match status" value="1"/>
</dbReference>
<evidence type="ECO:0000256" key="3">
    <source>
        <dbReference type="ARBA" id="ARBA00022989"/>
    </source>
</evidence>
<keyword evidence="4 5" id="KW-0472">Membrane</keyword>
<dbReference type="NCBIfam" id="TIGR00229">
    <property type="entry name" value="sensory_box"/>
    <property type="match status" value="1"/>
</dbReference>
<dbReference type="GO" id="GO:0003824">
    <property type="term" value="F:catalytic activity"/>
    <property type="evidence" value="ECO:0007669"/>
    <property type="project" value="UniProtKB-ARBA"/>
</dbReference>
<evidence type="ECO:0000256" key="5">
    <source>
        <dbReference type="SAM" id="Phobius"/>
    </source>
</evidence>
<keyword evidence="3 5" id="KW-1133">Transmembrane helix</keyword>
<dbReference type="Proteomes" id="UP000580043">
    <property type="component" value="Unassembled WGS sequence"/>
</dbReference>
<evidence type="ECO:0000313" key="10">
    <source>
        <dbReference type="EMBL" id="NML26741.1"/>
    </source>
</evidence>
<dbReference type="PROSITE" id="PS50113">
    <property type="entry name" value="PAC"/>
    <property type="match status" value="1"/>
</dbReference>
<dbReference type="SMART" id="SM00091">
    <property type="entry name" value="PAS"/>
    <property type="match status" value="1"/>
</dbReference>
<feature type="transmembrane region" description="Helical" evidence="5">
    <location>
        <begin position="12"/>
        <end position="32"/>
    </location>
</feature>
<dbReference type="InterPro" id="IPR035965">
    <property type="entry name" value="PAS-like_dom_sf"/>
</dbReference>
<dbReference type="Pfam" id="PF08448">
    <property type="entry name" value="PAS_4"/>
    <property type="match status" value="1"/>
</dbReference>
<evidence type="ECO:0000259" key="7">
    <source>
        <dbReference type="PROSITE" id="PS50113"/>
    </source>
</evidence>
<reference evidence="10 11" key="1">
    <citation type="submission" date="2020-04" db="EMBL/GenBank/DDBJ databases">
        <title>Zoogloea sp. G-4-1-14 isolated from soil.</title>
        <authorList>
            <person name="Dahal R.H."/>
        </authorList>
    </citation>
    <scope>NUCLEOTIDE SEQUENCE [LARGE SCALE GENOMIC DNA]</scope>
    <source>
        <strain evidence="10 11">G-4-1-14</strain>
    </source>
</reference>
<keyword evidence="2 5" id="KW-0812">Transmembrane</keyword>
<dbReference type="SUPFAM" id="SSF55785">
    <property type="entry name" value="PYP-like sensor domain (PAS domain)"/>
    <property type="match status" value="1"/>
</dbReference>
<accession>A0A848GB39</accession>
<dbReference type="FunFam" id="3.30.70.270:FF:000001">
    <property type="entry name" value="Diguanylate cyclase domain protein"/>
    <property type="match status" value="1"/>
</dbReference>
<proteinExistence type="predicted"/>
<gene>
    <name evidence="10" type="ORF">HHL15_13380</name>
</gene>
<dbReference type="GO" id="GO:0016020">
    <property type="term" value="C:membrane"/>
    <property type="evidence" value="ECO:0007669"/>
    <property type="project" value="UniProtKB-SubCell"/>
</dbReference>
<feature type="domain" description="GGDEF" evidence="9">
    <location>
        <begin position="508"/>
        <end position="641"/>
    </location>
</feature>
<evidence type="ECO:0000259" key="8">
    <source>
        <dbReference type="PROSITE" id="PS50839"/>
    </source>
</evidence>
<dbReference type="NCBIfam" id="TIGR00254">
    <property type="entry name" value="GGDEF"/>
    <property type="match status" value="1"/>
</dbReference>
<evidence type="ECO:0000313" key="11">
    <source>
        <dbReference type="Proteomes" id="UP000580043"/>
    </source>
</evidence>
<dbReference type="CDD" id="cd01949">
    <property type="entry name" value="GGDEF"/>
    <property type="match status" value="1"/>
</dbReference>
<dbReference type="InterPro" id="IPR006189">
    <property type="entry name" value="CHASE_dom"/>
</dbReference>
<evidence type="ECO:0000256" key="2">
    <source>
        <dbReference type="ARBA" id="ARBA00022692"/>
    </source>
</evidence>
<dbReference type="PANTHER" id="PTHR44757">
    <property type="entry name" value="DIGUANYLATE CYCLASE DGCP"/>
    <property type="match status" value="1"/>
</dbReference>
<evidence type="ECO:0000256" key="4">
    <source>
        <dbReference type="ARBA" id="ARBA00023136"/>
    </source>
</evidence>
<feature type="transmembrane region" description="Helical" evidence="5">
    <location>
        <begin position="318"/>
        <end position="336"/>
    </location>
</feature>
<dbReference type="Pfam" id="PF03924">
    <property type="entry name" value="CHASE"/>
    <property type="match status" value="1"/>
</dbReference>
<dbReference type="AlphaFoldDB" id="A0A848GB39"/>
<feature type="domain" description="CHASE" evidence="8">
    <location>
        <begin position="81"/>
        <end position="299"/>
    </location>
</feature>
<evidence type="ECO:0000256" key="1">
    <source>
        <dbReference type="ARBA" id="ARBA00004370"/>
    </source>
</evidence>
<dbReference type="GO" id="GO:0007165">
    <property type="term" value="P:signal transduction"/>
    <property type="evidence" value="ECO:0007669"/>
    <property type="project" value="UniProtKB-ARBA"/>
</dbReference>
<keyword evidence="11" id="KW-1185">Reference proteome</keyword>
<dbReference type="PROSITE" id="PS50839">
    <property type="entry name" value="CHASE"/>
    <property type="match status" value="1"/>
</dbReference>
<organism evidence="10 11">
    <name type="scientific">Zoogloea dura</name>
    <dbReference type="NCBI Taxonomy" id="2728840"/>
    <lineage>
        <taxon>Bacteria</taxon>
        <taxon>Pseudomonadati</taxon>
        <taxon>Pseudomonadota</taxon>
        <taxon>Betaproteobacteria</taxon>
        <taxon>Rhodocyclales</taxon>
        <taxon>Zoogloeaceae</taxon>
        <taxon>Zoogloea</taxon>
    </lineage>
</organism>
<dbReference type="PROSITE" id="PS50112">
    <property type="entry name" value="PAS"/>
    <property type="match status" value="1"/>
</dbReference>
<name>A0A848GB39_9RHOO</name>
<dbReference type="InterPro" id="IPR000700">
    <property type="entry name" value="PAS-assoc_C"/>
</dbReference>
<dbReference type="Pfam" id="PF00990">
    <property type="entry name" value="GGDEF"/>
    <property type="match status" value="1"/>
</dbReference>
<dbReference type="InterPro" id="IPR000014">
    <property type="entry name" value="PAS"/>
</dbReference>
<feature type="domain" description="PAS" evidence="6">
    <location>
        <begin position="353"/>
        <end position="422"/>
    </location>
</feature>
<dbReference type="InterPro" id="IPR029787">
    <property type="entry name" value="Nucleotide_cyclase"/>
</dbReference>
<dbReference type="SUPFAM" id="SSF55073">
    <property type="entry name" value="Nucleotide cyclase"/>
    <property type="match status" value="1"/>
</dbReference>
<dbReference type="SMART" id="SM00267">
    <property type="entry name" value="GGDEF"/>
    <property type="match status" value="1"/>
</dbReference>
<protein>
    <submittedName>
        <fullName evidence="10">Diguanylate cyclase</fullName>
    </submittedName>
</protein>
<dbReference type="Gene3D" id="3.30.450.350">
    <property type="entry name" value="CHASE domain"/>
    <property type="match status" value="1"/>
</dbReference>
<dbReference type="RefSeq" id="WP_169146288.1">
    <property type="nucleotide sequence ID" value="NZ_JABBGA010000010.1"/>
</dbReference>
<dbReference type="InterPro" id="IPR043128">
    <property type="entry name" value="Rev_trsase/Diguanyl_cyclase"/>
</dbReference>
<dbReference type="InterPro" id="IPR000160">
    <property type="entry name" value="GGDEF_dom"/>
</dbReference>
<dbReference type="Gene3D" id="3.30.450.20">
    <property type="entry name" value="PAS domain"/>
    <property type="match status" value="1"/>
</dbReference>
<dbReference type="InterPro" id="IPR052155">
    <property type="entry name" value="Biofilm_reg_signaling"/>
</dbReference>
<dbReference type="SMART" id="SM00086">
    <property type="entry name" value="PAC"/>
    <property type="match status" value="1"/>
</dbReference>
<evidence type="ECO:0000259" key="6">
    <source>
        <dbReference type="PROSITE" id="PS50112"/>
    </source>
</evidence>
<dbReference type="EMBL" id="JABBGA010000010">
    <property type="protein sequence ID" value="NML26741.1"/>
    <property type="molecule type" value="Genomic_DNA"/>
</dbReference>
<comment type="caution">
    <text evidence="10">The sequence shown here is derived from an EMBL/GenBank/DDBJ whole genome shotgun (WGS) entry which is preliminary data.</text>
</comment>
<evidence type="ECO:0000259" key="9">
    <source>
        <dbReference type="PROSITE" id="PS50887"/>
    </source>
</evidence>
<sequence length="657" mass="72717">MPADSSGAGRGWLRTVLLPTLVICALAVLVGIQAVNRLNEVNAQARRDAFTLKTSEITLRIEERFKAYRQVLTGARALFHASREVSRGEWQTYVDALRLPAAYPGIQGIGFAAYIRPAELRAHEENIRAEGFPDYRVSPPGPRAEYSAIVFIEPFDWRNQRAFGYDMLAEPVRREAMMKSLELGLPALSGKVRLVQETASVPQAGVLLYLPLFRQDAGLHTPGLREKALLGWIYSPFRMGDLITGTLDNSDTLVRLRIYDGHETTPESLLYDSHPERPTAGRLQDKTQLELDSRIWTLVFDSPPDRGGDAPAYLEQGAIVLICGLFVLLAASFFAARNRARELARIGASLSASEARYSTLVNQSFEGIAALDAGLRFSFANPRLQDLLEAPGETLIGTPFTRFWPDDPPRVRHFTQRLQQGRAGTFEQELLTRDGRSLTVIVTDSPRLDADGHLQEVILTLTDISERKTSEERIRFLASHDSLTGLANRASFMERMGDSLLMAQRHHTRLALLYLDLDHFKEVNDTLGHAAGDLLLVETARRMRQCLRASDLLARQGGDEFMALLHDIGTMNEAMGVAEKIRRAINTPYLIDGRECRASVSIGIALYPDHGLNLDSLARQADAAMYRAKSIGRNSAALAPVVTSGAAPPDSPPPFEP</sequence>
<dbReference type="InterPro" id="IPR013656">
    <property type="entry name" value="PAS_4"/>
</dbReference>
<dbReference type="PANTHER" id="PTHR44757:SF2">
    <property type="entry name" value="BIOFILM ARCHITECTURE MAINTENANCE PROTEIN MBAA"/>
    <property type="match status" value="1"/>
</dbReference>
<dbReference type="CDD" id="cd00130">
    <property type="entry name" value="PAS"/>
    <property type="match status" value="1"/>
</dbReference>
<feature type="domain" description="PAC" evidence="7">
    <location>
        <begin position="424"/>
        <end position="476"/>
    </location>
</feature>
<dbReference type="InterPro" id="IPR042240">
    <property type="entry name" value="CHASE_sf"/>
</dbReference>
<dbReference type="InterPro" id="IPR001610">
    <property type="entry name" value="PAC"/>
</dbReference>